<keyword evidence="10" id="KW-0406">Ion transport</keyword>
<organism evidence="13 14">
    <name type="scientific">Trametes cubensis</name>
    <dbReference type="NCBI Taxonomy" id="1111947"/>
    <lineage>
        <taxon>Eukaryota</taxon>
        <taxon>Fungi</taxon>
        <taxon>Dikarya</taxon>
        <taxon>Basidiomycota</taxon>
        <taxon>Agaricomycotina</taxon>
        <taxon>Agaricomycetes</taxon>
        <taxon>Polyporales</taxon>
        <taxon>Polyporaceae</taxon>
        <taxon>Trametes</taxon>
    </lineage>
</organism>
<evidence type="ECO:0000256" key="1">
    <source>
        <dbReference type="ARBA" id="ARBA00004609"/>
    </source>
</evidence>
<proteinExistence type="inferred from homology"/>
<evidence type="ECO:0000259" key="12">
    <source>
        <dbReference type="Pfam" id="PF20238"/>
    </source>
</evidence>
<keyword evidence="3" id="KW-0336">GPI-anchor</keyword>
<comment type="caution">
    <text evidence="10">Lacks conserved residue(s) required for the propagation of feature annotation.</text>
</comment>
<evidence type="ECO:0000256" key="5">
    <source>
        <dbReference type="ARBA" id="ARBA00022729"/>
    </source>
</evidence>
<comment type="subcellular location">
    <subcellularLocation>
        <location evidence="1">Cell membrane</location>
        <topology evidence="1">Lipid-anchor</topology>
        <topology evidence="1">GPI-anchor</topology>
    </subcellularLocation>
    <subcellularLocation>
        <location evidence="10">Membrane</location>
        <topology evidence="10">Multi-pass membrane protein</topology>
    </subcellularLocation>
</comment>
<protein>
    <recommendedName>
        <fullName evidence="10">Copper transport protein</fullName>
    </recommendedName>
</protein>
<feature type="domain" description="Copper acquisition factor BIM1-like" evidence="12">
    <location>
        <begin position="281"/>
        <end position="429"/>
    </location>
</feature>
<dbReference type="InterPro" id="IPR046530">
    <property type="entry name" value="BIM1-like_dom"/>
</dbReference>
<comment type="caution">
    <text evidence="13">The sequence shown here is derived from an EMBL/GenBank/DDBJ whole genome shotgun (WGS) entry which is preliminary data.</text>
</comment>
<keyword evidence="10" id="KW-0813">Transport</keyword>
<evidence type="ECO:0000256" key="3">
    <source>
        <dbReference type="ARBA" id="ARBA00022622"/>
    </source>
</evidence>
<dbReference type="AlphaFoldDB" id="A0AAD7TV46"/>
<dbReference type="Pfam" id="PF20238">
    <property type="entry name" value="BIM1-like_dom"/>
    <property type="match status" value="1"/>
</dbReference>
<gene>
    <name evidence="13" type="ORF">ONZ51_g6213</name>
</gene>
<keyword evidence="10" id="KW-0186">Copper</keyword>
<feature type="transmembrane region" description="Helical" evidence="10">
    <location>
        <begin position="145"/>
        <end position="171"/>
    </location>
</feature>
<evidence type="ECO:0000256" key="8">
    <source>
        <dbReference type="ARBA" id="ARBA00023180"/>
    </source>
</evidence>
<evidence type="ECO:0000256" key="4">
    <source>
        <dbReference type="ARBA" id="ARBA00022692"/>
    </source>
</evidence>
<feature type="transmembrane region" description="Helical" evidence="10">
    <location>
        <begin position="37"/>
        <end position="55"/>
    </location>
</feature>
<evidence type="ECO:0000256" key="10">
    <source>
        <dbReference type="RuleBase" id="RU367022"/>
    </source>
</evidence>
<reference evidence="13" key="1">
    <citation type="submission" date="2022-11" db="EMBL/GenBank/DDBJ databases">
        <title>Genome Sequence of Cubamyces cubensis.</title>
        <authorList>
            <person name="Buettner E."/>
        </authorList>
    </citation>
    <scope>NUCLEOTIDE SEQUENCE</scope>
    <source>
        <strain evidence="13">MPL-01</strain>
    </source>
</reference>
<keyword evidence="6 10" id="KW-1133">Transmembrane helix</keyword>
<evidence type="ECO:0000256" key="7">
    <source>
        <dbReference type="ARBA" id="ARBA00023136"/>
    </source>
</evidence>
<evidence type="ECO:0000313" key="14">
    <source>
        <dbReference type="Proteomes" id="UP001215151"/>
    </source>
</evidence>
<keyword evidence="4 10" id="KW-0812">Transmembrane</keyword>
<keyword evidence="14" id="KW-1185">Reference proteome</keyword>
<name>A0AAD7TV46_9APHY</name>
<dbReference type="GO" id="GO:0005886">
    <property type="term" value="C:plasma membrane"/>
    <property type="evidence" value="ECO:0007669"/>
    <property type="project" value="UniProtKB-SubCell"/>
</dbReference>
<dbReference type="InterPro" id="IPR046936">
    <property type="entry name" value="BIM1-like"/>
</dbReference>
<feature type="transmembrane region" description="Helical" evidence="10">
    <location>
        <begin position="466"/>
        <end position="487"/>
    </location>
</feature>
<evidence type="ECO:0000256" key="2">
    <source>
        <dbReference type="ARBA" id="ARBA00022475"/>
    </source>
</evidence>
<evidence type="ECO:0000256" key="6">
    <source>
        <dbReference type="ARBA" id="ARBA00022989"/>
    </source>
</evidence>
<keyword evidence="9" id="KW-0449">Lipoprotein</keyword>
<dbReference type="Pfam" id="PF04145">
    <property type="entry name" value="Ctr"/>
    <property type="match status" value="1"/>
</dbReference>
<keyword evidence="7 10" id="KW-0472">Membrane</keyword>
<sequence>MDMASLSNSSSMIMAMMIPWLHFTSGDNLLFQTWHPSSNGAIAGACIGLVVLAIFERWVDAMRGVAEDHWRRSARASMMHDKPEEACLSPDLSAIQHDKAVSVEERKVAVSSAGLTRQARTTRIIPPFIASHDIPRGALYAFQALLMYALMLAVMTFQAAYIISIVVGLGIGELWDCSAFGSIAGRSGSQEVKMNSLETGTHVRMSKPPNPDQASKNFFTGPLAVAATLVYPPGLHKTPATPICFFLTPPHYLLTRLGVYYSLKMRVATAAFISGLLTVASAHFQLQYPPPRGVFVEDKEPTFCDGYATAVSNRTVFPTNGGIVSLHSEHVHWTLGGIIATVQNPTSFDNFSSGGQFQFVMPFFQTSGEGDFCFPVDFGAQNVTGVKNGANVTLQLIYDGGDGQLYQCADLTLSDSASVPQSVSCTNSTNAATTPFSTSVNPDPTSTAPSGTSSSTSTATSTTNAAPMNVAVGFSGLAGIVGAIVALL</sequence>
<feature type="transmembrane region" description="Helical" evidence="10">
    <location>
        <begin position="12"/>
        <end position="31"/>
    </location>
</feature>
<accession>A0AAD7TV46</accession>
<evidence type="ECO:0000313" key="13">
    <source>
        <dbReference type="EMBL" id="KAJ8481117.1"/>
    </source>
</evidence>
<keyword evidence="2" id="KW-1003">Cell membrane</keyword>
<comment type="similarity">
    <text evidence="10">Belongs to the copper transporter (Ctr) (TC 1.A.56) family. SLC31A subfamily.</text>
</comment>
<dbReference type="GO" id="GO:0098552">
    <property type="term" value="C:side of membrane"/>
    <property type="evidence" value="ECO:0007669"/>
    <property type="project" value="UniProtKB-KW"/>
</dbReference>
<feature type="region of interest" description="Disordered" evidence="11">
    <location>
        <begin position="433"/>
        <end position="462"/>
    </location>
</feature>
<feature type="compositionally biased region" description="Low complexity" evidence="11">
    <location>
        <begin position="442"/>
        <end position="462"/>
    </location>
</feature>
<dbReference type="CDD" id="cd21176">
    <property type="entry name" value="LPMO_auxiliary-like"/>
    <property type="match status" value="1"/>
</dbReference>
<keyword evidence="10" id="KW-0187">Copper transport</keyword>
<evidence type="ECO:0000256" key="11">
    <source>
        <dbReference type="SAM" id="MobiDB-lite"/>
    </source>
</evidence>
<dbReference type="Proteomes" id="UP001215151">
    <property type="component" value="Unassembled WGS sequence"/>
</dbReference>
<keyword evidence="5" id="KW-0732">Signal</keyword>
<dbReference type="EMBL" id="JAPEVG010000145">
    <property type="protein sequence ID" value="KAJ8481117.1"/>
    <property type="molecule type" value="Genomic_DNA"/>
</dbReference>
<dbReference type="InterPro" id="IPR007274">
    <property type="entry name" value="Cop_transporter"/>
</dbReference>
<keyword evidence="8" id="KW-0325">Glycoprotein</keyword>
<dbReference type="GO" id="GO:0005375">
    <property type="term" value="F:copper ion transmembrane transporter activity"/>
    <property type="evidence" value="ECO:0007669"/>
    <property type="project" value="UniProtKB-UniRule"/>
</dbReference>
<dbReference type="PANTHER" id="PTHR34992">
    <property type="entry name" value="HYPHAL ANASTAMOSIS-7 PROTEIN"/>
    <property type="match status" value="1"/>
</dbReference>
<evidence type="ECO:0000256" key="9">
    <source>
        <dbReference type="ARBA" id="ARBA00023288"/>
    </source>
</evidence>